<protein>
    <submittedName>
        <fullName evidence="1">Uncharacterized protein</fullName>
    </submittedName>
</protein>
<comment type="caution">
    <text evidence="1">The sequence shown here is derived from an EMBL/GenBank/DDBJ whole genome shotgun (WGS) entry which is preliminary data.</text>
</comment>
<gene>
    <name evidence="1" type="ORF">MLD38_006541</name>
</gene>
<evidence type="ECO:0000313" key="2">
    <source>
        <dbReference type="Proteomes" id="UP001057402"/>
    </source>
</evidence>
<dbReference type="EMBL" id="CM042882">
    <property type="protein sequence ID" value="KAI4380340.1"/>
    <property type="molecule type" value="Genomic_DNA"/>
</dbReference>
<evidence type="ECO:0000313" key="1">
    <source>
        <dbReference type="EMBL" id="KAI4380340.1"/>
    </source>
</evidence>
<name>A0ACB9RMS2_9MYRT</name>
<keyword evidence="2" id="KW-1185">Reference proteome</keyword>
<reference evidence="2" key="1">
    <citation type="journal article" date="2023" name="Front. Plant Sci.">
        <title>Chromosomal-level genome assembly of Melastoma candidum provides insights into trichome evolution.</title>
        <authorList>
            <person name="Zhong Y."/>
            <person name="Wu W."/>
            <person name="Sun C."/>
            <person name="Zou P."/>
            <person name="Liu Y."/>
            <person name="Dai S."/>
            <person name="Zhou R."/>
        </authorList>
    </citation>
    <scope>NUCLEOTIDE SEQUENCE [LARGE SCALE GENOMIC DNA]</scope>
</reference>
<organism evidence="1 2">
    <name type="scientific">Melastoma candidum</name>
    <dbReference type="NCBI Taxonomy" id="119954"/>
    <lineage>
        <taxon>Eukaryota</taxon>
        <taxon>Viridiplantae</taxon>
        <taxon>Streptophyta</taxon>
        <taxon>Embryophyta</taxon>
        <taxon>Tracheophyta</taxon>
        <taxon>Spermatophyta</taxon>
        <taxon>Magnoliopsida</taxon>
        <taxon>eudicotyledons</taxon>
        <taxon>Gunneridae</taxon>
        <taxon>Pentapetalae</taxon>
        <taxon>rosids</taxon>
        <taxon>malvids</taxon>
        <taxon>Myrtales</taxon>
        <taxon>Melastomataceae</taxon>
        <taxon>Melastomatoideae</taxon>
        <taxon>Melastomateae</taxon>
        <taxon>Melastoma</taxon>
    </lineage>
</organism>
<dbReference type="Proteomes" id="UP001057402">
    <property type="component" value="Chromosome 3"/>
</dbReference>
<accession>A0ACB9RMS2</accession>
<sequence>MYARDRPFHAPRRKTPSFSSSLLEAVYRSIDESEGQDECSPFHGEGFGTSVRRQGARGGRDRDSSSAPCSAGRTRGFTSLERVLMIEEWMEKQGSRGRCGSSRINSGSSSSDSSSGGRMGACSSSETEPLPGRRKHRSLHGKPTHDRGDREKTMKEGRNSDLGGGAPRTKLAALKIYGELKKVKQPISPGGKISAFLNSIFNSGNVKKAKMCYVGAADDVSSFDHKAAALSSYSKPSMSKTPSTRKLSTEDSDTAPKRSQRSVRFYPSAAVLGDDNPEPYGYRMGLRSCPSYKEKDFATKAKTENDWFSVGRAHEDVEYDGLSCSSSDLFELGDHLIGGKYGEELPVYETTSFNRNQAIAHGFIF</sequence>
<proteinExistence type="predicted"/>